<sequence>MLKLIKFILPPLFAGLSIAFLVVFFSPNMRASLLPNVPLASAMSTSHLSFSDAVKRAAPSVVTIFSESISKEPRYKRQNTVQELGSGVIMSQDGYILTNYHVVNNADQIMVILTDGRRFFDVQLIGFDTITDLALLKINADHLPVIPISDSYTSSVGDVVLAIGNPLNLGQTITQGIISATGKQKITDSPYNNLLQMDAAINVGNSGGALVNSNGDLVGITSAQFKTRENLNIQGIFFAVPYSLAKKVMGKLIRHGRVVRGYLGFEGTAVDSTGKEVNDSLTPVSGMRITNLDPLGPAWQAGIEEQDIVIKIAGLSVANPQKVLEKIGNTEPGKEIEFELYRNGKIEKIMVMVAELETKL</sequence>
<dbReference type="Pfam" id="PF13365">
    <property type="entry name" value="Trypsin_2"/>
    <property type="match status" value="1"/>
</dbReference>
<evidence type="ECO:0000313" key="9">
    <source>
        <dbReference type="Proteomes" id="UP000322915"/>
    </source>
</evidence>
<dbReference type="InterPro" id="IPR051201">
    <property type="entry name" value="Chloro_Bact_Ser_Proteases"/>
</dbReference>
<dbReference type="PRINTS" id="PR00834">
    <property type="entry name" value="PROTEASES2C"/>
</dbReference>
<dbReference type="SUPFAM" id="SSF50156">
    <property type="entry name" value="PDZ domain-like"/>
    <property type="match status" value="1"/>
</dbReference>
<keyword evidence="3" id="KW-0378">Hydrolase</keyword>
<dbReference type="SUPFAM" id="SSF50494">
    <property type="entry name" value="Trypsin-like serine proteases"/>
    <property type="match status" value="1"/>
</dbReference>
<dbReference type="InterPro" id="IPR001478">
    <property type="entry name" value="PDZ"/>
</dbReference>
<evidence type="ECO:0000313" key="10">
    <source>
        <dbReference type="Proteomes" id="UP000324162"/>
    </source>
</evidence>
<comment type="caution">
    <text evidence="6">The sequence shown here is derived from an EMBL/GenBank/DDBJ whole genome shotgun (WGS) entry which is preliminary data.</text>
</comment>
<dbReference type="GO" id="GO:0006508">
    <property type="term" value="P:proteolysis"/>
    <property type="evidence" value="ECO:0007669"/>
    <property type="project" value="UniProtKB-KW"/>
</dbReference>
<proteinExistence type="inferred from homology"/>
<keyword evidence="2 7" id="KW-0645">Protease</keyword>
<organism evidence="6 10">
    <name type="scientific">Pseudoalteromonas fuliginea</name>
    <dbReference type="NCBI Taxonomy" id="1872678"/>
    <lineage>
        <taxon>Bacteria</taxon>
        <taxon>Pseudomonadati</taxon>
        <taxon>Pseudomonadota</taxon>
        <taxon>Gammaproteobacteria</taxon>
        <taxon>Alteromonadales</taxon>
        <taxon>Pseudoalteromonadaceae</taxon>
        <taxon>Pseudoalteromonas</taxon>
    </lineage>
</organism>
<dbReference type="PANTHER" id="PTHR43343:SF3">
    <property type="entry name" value="PROTEASE DO-LIKE 8, CHLOROPLASTIC"/>
    <property type="match status" value="1"/>
</dbReference>
<dbReference type="EMBL" id="SEUK01000052">
    <property type="protein sequence ID" value="KAA1158675.1"/>
    <property type="molecule type" value="Genomic_DNA"/>
</dbReference>
<feature type="domain" description="PDZ" evidence="4">
    <location>
        <begin position="261"/>
        <end position="344"/>
    </location>
</feature>
<reference evidence="7 8" key="1">
    <citation type="submission" date="2014-04" db="EMBL/GenBank/DDBJ databases">
        <title>Pseudoalteromonas galatheae sp. nov., isolated from a deep-sea polychaete near Canal Concepcion, Chile.</title>
        <authorList>
            <person name="Machado H.R."/>
            <person name="Gram L."/>
            <person name="Vynne N.G."/>
        </authorList>
    </citation>
    <scope>NUCLEOTIDE SEQUENCE [LARGE SCALE GENOMIC DNA]</scope>
    <source>
        <strain evidence="7 8">KMM216</strain>
    </source>
</reference>
<dbReference type="EMBL" id="SEUJ01000078">
    <property type="protein sequence ID" value="KAA1150431.1"/>
    <property type="molecule type" value="Genomic_DNA"/>
</dbReference>
<dbReference type="GO" id="GO:0004252">
    <property type="term" value="F:serine-type endopeptidase activity"/>
    <property type="evidence" value="ECO:0007669"/>
    <property type="project" value="InterPro"/>
</dbReference>
<accession>A0A063KQT7</accession>
<dbReference type="Gene3D" id="2.30.42.10">
    <property type="match status" value="1"/>
</dbReference>
<evidence type="ECO:0000313" key="5">
    <source>
        <dbReference type="EMBL" id="KAA1150431.1"/>
    </source>
</evidence>
<evidence type="ECO:0000313" key="6">
    <source>
        <dbReference type="EMBL" id="KAA1158675.1"/>
    </source>
</evidence>
<dbReference type="OrthoDB" id="9758917at2"/>
<dbReference type="Proteomes" id="UP000027154">
    <property type="component" value="Unassembled WGS sequence"/>
</dbReference>
<dbReference type="InterPro" id="IPR001940">
    <property type="entry name" value="Peptidase_S1C"/>
</dbReference>
<name>A0A063KQT7_9GAMM</name>
<dbReference type="InterPro" id="IPR043504">
    <property type="entry name" value="Peptidase_S1_PA_chymotrypsin"/>
</dbReference>
<evidence type="ECO:0000313" key="8">
    <source>
        <dbReference type="Proteomes" id="UP000027154"/>
    </source>
</evidence>
<dbReference type="AlphaFoldDB" id="A0A063KQT7"/>
<evidence type="ECO:0000256" key="2">
    <source>
        <dbReference type="ARBA" id="ARBA00022670"/>
    </source>
</evidence>
<dbReference type="RefSeq" id="WP_007378314.1">
    <property type="nucleotide sequence ID" value="NZ_JBBMQV010000012.1"/>
</dbReference>
<dbReference type="Pfam" id="PF13180">
    <property type="entry name" value="PDZ_2"/>
    <property type="match status" value="1"/>
</dbReference>
<dbReference type="PANTHER" id="PTHR43343">
    <property type="entry name" value="PEPTIDASE S12"/>
    <property type="match status" value="1"/>
</dbReference>
<reference evidence="9 10" key="2">
    <citation type="submission" date="2019-01" db="EMBL/GenBank/DDBJ databases">
        <title>Genome sequences of marine Pseudoalteromonas species.</title>
        <authorList>
            <person name="Boraston A.B."/>
            <person name="Hehemann J.-H."/>
            <person name="Vickers C.J."/>
            <person name="Salama-Alber O."/>
            <person name="Abe K."/>
            <person name="Hettle A.J."/>
        </authorList>
    </citation>
    <scope>NUCLEOTIDE SEQUENCE [LARGE SCALE GENOMIC DNA]</scope>
    <source>
        <strain evidence="6 10">PS42</strain>
        <strain evidence="5 9">PS47</strain>
    </source>
</reference>
<dbReference type="Proteomes" id="UP000322915">
    <property type="component" value="Unassembled WGS sequence"/>
</dbReference>
<evidence type="ECO:0000259" key="4">
    <source>
        <dbReference type="SMART" id="SM00228"/>
    </source>
</evidence>
<dbReference type="SMART" id="SM00228">
    <property type="entry name" value="PDZ"/>
    <property type="match status" value="1"/>
</dbReference>
<dbReference type="InterPro" id="IPR009003">
    <property type="entry name" value="Peptidase_S1_PA"/>
</dbReference>
<comment type="similarity">
    <text evidence="1">Belongs to the peptidase S1C family.</text>
</comment>
<protein>
    <submittedName>
        <fullName evidence="6 7">Serine protease</fullName>
    </submittedName>
</protein>
<dbReference type="Gene3D" id="2.40.10.10">
    <property type="entry name" value="Trypsin-like serine proteases"/>
    <property type="match status" value="2"/>
</dbReference>
<evidence type="ECO:0000256" key="3">
    <source>
        <dbReference type="ARBA" id="ARBA00022801"/>
    </source>
</evidence>
<keyword evidence="9" id="KW-1185">Reference proteome</keyword>
<gene>
    <name evidence="7" type="ORF">DC53_09575</name>
    <name evidence="6" type="ORF">EU508_14305</name>
    <name evidence="5" type="ORF">EU509_20180</name>
</gene>
<evidence type="ECO:0000313" key="7">
    <source>
        <dbReference type="EMBL" id="KDC51225.1"/>
    </source>
</evidence>
<dbReference type="InterPro" id="IPR036034">
    <property type="entry name" value="PDZ_sf"/>
</dbReference>
<dbReference type="Proteomes" id="UP000324162">
    <property type="component" value="Unassembled WGS sequence"/>
</dbReference>
<evidence type="ECO:0000256" key="1">
    <source>
        <dbReference type="ARBA" id="ARBA00010541"/>
    </source>
</evidence>
<dbReference type="EMBL" id="JJNZ01000027">
    <property type="protein sequence ID" value="KDC51225.1"/>
    <property type="molecule type" value="Genomic_DNA"/>
</dbReference>